<evidence type="ECO:0000256" key="13">
    <source>
        <dbReference type="SAM" id="Phobius"/>
    </source>
</evidence>
<feature type="transmembrane region" description="Helical" evidence="13">
    <location>
        <begin position="126"/>
        <end position="147"/>
    </location>
</feature>
<feature type="transmembrane region" description="Helical" evidence="13">
    <location>
        <begin position="256"/>
        <end position="277"/>
    </location>
</feature>
<keyword evidence="8" id="KW-0496">Mitochondrion</keyword>
<feature type="repeat" description="Solcar" evidence="10">
    <location>
        <begin position="164"/>
        <end position="248"/>
    </location>
</feature>
<sequence length="363" mass="40713">MNSENRVDRRDTNDDGTTITNPNNGLTPLQRMISSCSGAVITSLFVTPLDVVKIRLQAQQKEFIRNKCFLYCNGLMEHLCFCLNGNGNSNGNGPVTSPHWYRRPGHFTGTLDAFIKITRTEGLSSLWSGLPPTLVMAVPATVIYFTLYDQLRDYLVHNFTAPKQPVWVPMVSGAAARVIAVTVISPLELVRTKMQSKKLSYFEIGKAVHSLVQVQGYLSLWRGLESTILRDVPFSCIYWASYEQIKIQFQMEQPGFWFSFSAGATAGTVAAVLTLPFDVVKTHRQIELGEMEILAKSSNKQLTSTYDILRNLYRQRGFRALFAGIVPRVVKIAPACAIMISTYEFGKAFFRQHNNAHRGVQTL</sequence>
<dbReference type="PANTHER" id="PTHR45760:SF2">
    <property type="entry name" value="FI19922P1-RELATED"/>
    <property type="match status" value="1"/>
</dbReference>
<comment type="similarity">
    <text evidence="2 11">Belongs to the mitochondrial carrier (TC 2.A.29) family.</text>
</comment>
<dbReference type="Gene3D" id="1.50.40.10">
    <property type="entry name" value="Mitochondrial carrier domain"/>
    <property type="match status" value="1"/>
</dbReference>
<gene>
    <name evidence="15" type="primary">LOC106467789</name>
</gene>
<feature type="region of interest" description="Disordered" evidence="12">
    <location>
        <begin position="1"/>
        <end position="26"/>
    </location>
</feature>
<dbReference type="InterPro" id="IPR023395">
    <property type="entry name" value="MCP_dom_sf"/>
</dbReference>
<evidence type="ECO:0000256" key="9">
    <source>
        <dbReference type="ARBA" id="ARBA00023136"/>
    </source>
</evidence>
<organism evidence="14 15">
    <name type="scientific">Limulus polyphemus</name>
    <name type="common">Atlantic horseshoe crab</name>
    <dbReference type="NCBI Taxonomy" id="6850"/>
    <lineage>
        <taxon>Eukaryota</taxon>
        <taxon>Metazoa</taxon>
        <taxon>Ecdysozoa</taxon>
        <taxon>Arthropoda</taxon>
        <taxon>Chelicerata</taxon>
        <taxon>Merostomata</taxon>
        <taxon>Xiphosura</taxon>
        <taxon>Limulidae</taxon>
        <taxon>Limulus</taxon>
    </lineage>
</organism>
<reference evidence="15" key="1">
    <citation type="submission" date="2025-08" db="UniProtKB">
        <authorList>
            <consortium name="RefSeq"/>
        </authorList>
    </citation>
    <scope>IDENTIFICATION</scope>
    <source>
        <tissue evidence="15">Muscle</tissue>
    </source>
</reference>
<accession>A0ABM1T734</accession>
<evidence type="ECO:0000256" key="3">
    <source>
        <dbReference type="ARBA" id="ARBA00022448"/>
    </source>
</evidence>
<feature type="transmembrane region" description="Helical" evidence="13">
    <location>
        <begin position="167"/>
        <end position="190"/>
    </location>
</feature>
<dbReference type="InterPro" id="IPR018108">
    <property type="entry name" value="MCP_transmembrane"/>
</dbReference>
<keyword evidence="3 11" id="KW-0813">Transport</keyword>
<feature type="repeat" description="Solcar" evidence="10">
    <location>
        <begin position="254"/>
        <end position="349"/>
    </location>
</feature>
<keyword evidence="4 10" id="KW-0812">Transmembrane</keyword>
<name>A0ABM1T734_LIMPO</name>
<evidence type="ECO:0000256" key="1">
    <source>
        <dbReference type="ARBA" id="ARBA00004448"/>
    </source>
</evidence>
<evidence type="ECO:0000256" key="10">
    <source>
        <dbReference type="PROSITE-ProRule" id="PRU00282"/>
    </source>
</evidence>
<evidence type="ECO:0000256" key="6">
    <source>
        <dbReference type="ARBA" id="ARBA00022792"/>
    </source>
</evidence>
<feature type="repeat" description="Solcar" evidence="10">
    <location>
        <begin position="26"/>
        <end position="154"/>
    </location>
</feature>
<dbReference type="Proteomes" id="UP000694941">
    <property type="component" value="Unplaced"/>
</dbReference>
<comment type="subcellular location">
    <subcellularLocation>
        <location evidence="1">Mitochondrion inner membrane</location>
        <topology evidence="1">Multi-pass membrane protein</topology>
    </subcellularLocation>
</comment>
<keyword evidence="9 10" id="KW-0472">Membrane</keyword>
<dbReference type="PROSITE" id="PS50920">
    <property type="entry name" value="SOLCAR"/>
    <property type="match status" value="3"/>
</dbReference>
<dbReference type="GeneID" id="106467789"/>
<evidence type="ECO:0000256" key="2">
    <source>
        <dbReference type="ARBA" id="ARBA00006375"/>
    </source>
</evidence>
<evidence type="ECO:0000256" key="12">
    <source>
        <dbReference type="SAM" id="MobiDB-lite"/>
    </source>
</evidence>
<evidence type="ECO:0000313" key="15">
    <source>
        <dbReference type="RefSeq" id="XP_022251690.1"/>
    </source>
</evidence>
<dbReference type="Pfam" id="PF00153">
    <property type="entry name" value="Mito_carr"/>
    <property type="match status" value="4"/>
</dbReference>
<evidence type="ECO:0000256" key="11">
    <source>
        <dbReference type="RuleBase" id="RU000488"/>
    </source>
</evidence>
<evidence type="ECO:0000256" key="7">
    <source>
        <dbReference type="ARBA" id="ARBA00022989"/>
    </source>
</evidence>
<dbReference type="PANTHER" id="PTHR45760">
    <property type="entry name" value="FI19922P1-RELATED"/>
    <property type="match status" value="1"/>
</dbReference>
<evidence type="ECO:0000256" key="8">
    <source>
        <dbReference type="ARBA" id="ARBA00023128"/>
    </source>
</evidence>
<keyword evidence="14" id="KW-1185">Reference proteome</keyword>
<dbReference type="InterPro" id="IPR045315">
    <property type="entry name" value="Mtm1-like"/>
</dbReference>
<keyword evidence="7 13" id="KW-1133">Transmembrane helix</keyword>
<evidence type="ECO:0000256" key="4">
    <source>
        <dbReference type="ARBA" id="ARBA00022692"/>
    </source>
</evidence>
<keyword evidence="6" id="KW-0999">Mitochondrion inner membrane</keyword>
<proteinExistence type="inferred from homology"/>
<feature type="compositionally biased region" description="Polar residues" evidence="12">
    <location>
        <begin position="15"/>
        <end position="26"/>
    </location>
</feature>
<dbReference type="RefSeq" id="XP_022251690.1">
    <property type="nucleotide sequence ID" value="XM_022395982.1"/>
</dbReference>
<keyword evidence="5" id="KW-0677">Repeat</keyword>
<evidence type="ECO:0000313" key="14">
    <source>
        <dbReference type="Proteomes" id="UP000694941"/>
    </source>
</evidence>
<evidence type="ECO:0000256" key="5">
    <source>
        <dbReference type="ARBA" id="ARBA00022737"/>
    </source>
</evidence>
<feature type="compositionally biased region" description="Basic and acidic residues" evidence="12">
    <location>
        <begin position="1"/>
        <end position="13"/>
    </location>
</feature>
<dbReference type="SUPFAM" id="SSF103506">
    <property type="entry name" value="Mitochondrial carrier"/>
    <property type="match status" value="1"/>
</dbReference>
<protein>
    <submittedName>
        <fullName evidence="15">Solute carrier family 25 member 40-like</fullName>
    </submittedName>
</protein>